<name>A0A1H8DIX5_9SPHI</name>
<gene>
    <name evidence="2" type="ORF">SAMN05192574_102367</name>
</gene>
<evidence type="ECO:0000313" key="3">
    <source>
        <dbReference type="Proteomes" id="UP000198942"/>
    </source>
</evidence>
<reference evidence="3" key="1">
    <citation type="submission" date="2016-10" db="EMBL/GenBank/DDBJ databases">
        <authorList>
            <person name="Varghese N."/>
            <person name="Submissions S."/>
        </authorList>
    </citation>
    <scope>NUCLEOTIDE SEQUENCE [LARGE SCALE GENOMIC DNA]</scope>
    <source>
        <strain evidence="3">Gh-48</strain>
    </source>
</reference>
<accession>A0A1H8DIX5</accession>
<feature type="coiled-coil region" evidence="1">
    <location>
        <begin position="140"/>
        <end position="167"/>
    </location>
</feature>
<keyword evidence="1" id="KW-0175">Coiled coil</keyword>
<keyword evidence="3" id="KW-1185">Reference proteome</keyword>
<dbReference type="OrthoDB" id="787297at2"/>
<dbReference type="EMBL" id="FOCL01000002">
    <property type="protein sequence ID" value="SEN07271.1"/>
    <property type="molecule type" value="Genomic_DNA"/>
</dbReference>
<dbReference type="Proteomes" id="UP000198942">
    <property type="component" value="Unassembled WGS sequence"/>
</dbReference>
<evidence type="ECO:0000313" key="2">
    <source>
        <dbReference type="EMBL" id="SEN07271.1"/>
    </source>
</evidence>
<sequence>MKKEIIKETGISAVRSIFGAVPFAGGVLNEIFFDFRSRVKQNRINAFAEMLADFFVEHAEIDTESLKTEEFSDIFESVVRRVMLTKSKEKHVRYRDILIQHVFEPHKSVENAETYLDLIATLDEMAIRILAVHGQFSIDYARLELELMKTEGNARKEQNNIEKLKQSYPIKEDKLKIYEQAKSKFDSEAEVIRQEITDRQAFRKAEYFEISDSEFLYYKQTLYSKGLLIDKGFGTFGGSTPFLRMWVTDFGQQFLNFITDQG</sequence>
<evidence type="ECO:0000256" key="1">
    <source>
        <dbReference type="SAM" id="Coils"/>
    </source>
</evidence>
<proteinExistence type="predicted"/>
<organism evidence="2 3">
    <name type="scientific">Mucilaginibacter gossypiicola</name>
    <dbReference type="NCBI Taxonomy" id="551995"/>
    <lineage>
        <taxon>Bacteria</taxon>
        <taxon>Pseudomonadati</taxon>
        <taxon>Bacteroidota</taxon>
        <taxon>Sphingobacteriia</taxon>
        <taxon>Sphingobacteriales</taxon>
        <taxon>Sphingobacteriaceae</taxon>
        <taxon>Mucilaginibacter</taxon>
    </lineage>
</organism>
<protein>
    <submittedName>
        <fullName evidence="2">Uncharacterized protein</fullName>
    </submittedName>
</protein>
<dbReference type="AlphaFoldDB" id="A0A1H8DIX5"/>